<dbReference type="EMBL" id="AP012319">
    <property type="protein sequence ID" value="BAL88617.1"/>
    <property type="molecule type" value="Genomic_DNA"/>
</dbReference>
<dbReference type="GO" id="GO:0009294">
    <property type="term" value="P:DNA-mediated transformation"/>
    <property type="evidence" value="ECO:0007669"/>
    <property type="project" value="InterPro"/>
</dbReference>
<dbReference type="PATRIC" id="fig|512565.3.peg.3393"/>
<dbReference type="Gene3D" id="3.40.50.450">
    <property type="match status" value="1"/>
</dbReference>
<dbReference type="InterPro" id="IPR003488">
    <property type="entry name" value="DprA"/>
</dbReference>
<dbReference type="Pfam" id="PF02481">
    <property type="entry name" value="DNA_processg_A"/>
    <property type="match status" value="1"/>
</dbReference>
<sequence>MTPDSRCRPGAKWRARHKSVVRMYENVVGSPEGGASMDPTALSSAHLTSMIGGMLEDDRSEVAALVALLQQPGARWPEITADVLAAGSALPVLSRTLGGTGTLFPDLAAVDAALEAAAADLRSWQADGIGVHTLFDDAYPARLRDIWQMPPIVFTRGSLAEDRRAVAVVGTRQPTDRGLATAESVASALADAGVTVVSGLAMGIDTAAHTAALRAGGRTVAVIGTGVNRYYPALNRELQDRIVDEGLVLSQFWPDAGPTKHSFPMRNAVMSGYAAATVVVEAAHQSGARIQARLALEHGRPVVLTDSLLVHDWARDYAKRPGVVVVSGAADLIAAVDEIVRQIPDAKSALEGLPRFANL</sequence>
<accession>I0H6I0</accession>
<keyword evidence="4" id="KW-1185">Reference proteome</keyword>
<proteinExistence type="inferred from homology"/>
<reference evidence="3 4" key="1">
    <citation type="submission" date="2012-02" db="EMBL/GenBank/DDBJ databases">
        <title>Complete genome sequence of Actinoplanes missouriensis 431 (= NBRC 102363).</title>
        <authorList>
            <person name="Ohnishi Y."/>
            <person name="Ishikawa J."/>
            <person name="Sekine M."/>
            <person name="Hosoyama A."/>
            <person name="Harada T."/>
            <person name="Narita H."/>
            <person name="Hata T."/>
            <person name="Konno Y."/>
            <person name="Tutikane K."/>
            <person name="Fujita N."/>
            <person name="Horinouchi S."/>
            <person name="Hayakawa M."/>
        </authorList>
    </citation>
    <scope>NUCLEOTIDE SEQUENCE [LARGE SCALE GENOMIC DNA]</scope>
    <source>
        <strain evidence="4">ATCC 14538 / DSM 43046 / CBS 188.64 / JCM 3121 / NBRC 102363 / NCIMB 12654 / NRRL B-3342 / UNCC 431</strain>
    </source>
</reference>
<evidence type="ECO:0000313" key="4">
    <source>
        <dbReference type="Proteomes" id="UP000007882"/>
    </source>
</evidence>
<dbReference type="HOGENOM" id="CLU_029601_3_1_11"/>
<evidence type="ECO:0000259" key="2">
    <source>
        <dbReference type="Pfam" id="PF02481"/>
    </source>
</evidence>
<dbReference type="KEGG" id="ams:AMIS_33970"/>
<dbReference type="STRING" id="512565.AMIS_33970"/>
<dbReference type="PANTHER" id="PTHR43022:SF1">
    <property type="entry name" value="PROTEIN SMF"/>
    <property type="match status" value="1"/>
</dbReference>
<gene>
    <name evidence="3" type="ordered locus">AMIS_33970</name>
</gene>
<organism evidence="3 4">
    <name type="scientific">Actinoplanes missouriensis (strain ATCC 14538 / DSM 43046 / CBS 188.64 / JCM 3121 / NBRC 102363 / NCIMB 12654 / NRRL B-3342 / UNCC 431)</name>
    <dbReference type="NCBI Taxonomy" id="512565"/>
    <lineage>
        <taxon>Bacteria</taxon>
        <taxon>Bacillati</taxon>
        <taxon>Actinomycetota</taxon>
        <taxon>Actinomycetes</taxon>
        <taxon>Micromonosporales</taxon>
        <taxon>Micromonosporaceae</taxon>
        <taxon>Actinoplanes</taxon>
    </lineage>
</organism>
<evidence type="ECO:0000313" key="3">
    <source>
        <dbReference type="EMBL" id="BAL88617.1"/>
    </source>
</evidence>
<feature type="domain" description="Smf/DprA SLOG" evidence="2">
    <location>
        <begin position="132"/>
        <end position="342"/>
    </location>
</feature>
<evidence type="ECO:0000256" key="1">
    <source>
        <dbReference type="ARBA" id="ARBA00006525"/>
    </source>
</evidence>
<dbReference type="InterPro" id="IPR057666">
    <property type="entry name" value="DrpA_SLOG"/>
</dbReference>
<comment type="similarity">
    <text evidence="1">Belongs to the DprA/Smf family.</text>
</comment>
<name>I0H6I0_ACTM4</name>
<dbReference type="Proteomes" id="UP000007882">
    <property type="component" value="Chromosome"/>
</dbReference>
<dbReference type="PANTHER" id="PTHR43022">
    <property type="entry name" value="PROTEIN SMF"/>
    <property type="match status" value="1"/>
</dbReference>
<dbReference type="eggNOG" id="COG0758">
    <property type="taxonomic scope" value="Bacteria"/>
</dbReference>
<dbReference type="SUPFAM" id="SSF102405">
    <property type="entry name" value="MCP/YpsA-like"/>
    <property type="match status" value="1"/>
</dbReference>
<protein>
    <recommendedName>
        <fullName evidence="2">Smf/DprA SLOG domain-containing protein</fullName>
    </recommendedName>
</protein>
<dbReference type="AlphaFoldDB" id="I0H6I0"/>